<dbReference type="InterPro" id="IPR034161">
    <property type="entry name" value="Pepsin-like_plant"/>
</dbReference>
<keyword evidence="3" id="KW-0964">Secreted</keyword>
<dbReference type="InterPro" id="IPR032799">
    <property type="entry name" value="TAXi_C"/>
</dbReference>
<dbReference type="CDD" id="cd05476">
    <property type="entry name" value="pepsin_A_like_plant"/>
    <property type="match status" value="1"/>
</dbReference>
<reference evidence="10" key="1">
    <citation type="journal article" date="2019" name="Toxins">
        <title>Detection of Abrin-Like and Prepropulchellin-Like Toxin Genes and Transcripts Using Whole Genome Sequencing and Full-Length Transcript Sequencing of Abrus precatorius.</title>
        <authorList>
            <person name="Hovde B.T."/>
            <person name="Daligault H.E."/>
            <person name="Hanschen E.R."/>
            <person name="Kunde Y.A."/>
            <person name="Johnson M.B."/>
            <person name="Starkenburg S.R."/>
            <person name="Johnson S.L."/>
        </authorList>
    </citation>
    <scope>NUCLEOTIDE SEQUENCE [LARGE SCALE GENOMIC DNA]</scope>
</reference>
<gene>
    <name evidence="11" type="primary">LOC113866160</name>
</gene>
<dbReference type="Pfam" id="PF14543">
    <property type="entry name" value="TAXi_N"/>
    <property type="match status" value="1"/>
</dbReference>
<dbReference type="GO" id="GO:0004190">
    <property type="term" value="F:aspartic-type endopeptidase activity"/>
    <property type="evidence" value="ECO:0007669"/>
    <property type="project" value="UniProtKB-KW"/>
</dbReference>
<keyword evidence="4" id="KW-0645">Protease</keyword>
<dbReference type="InterPro" id="IPR032861">
    <property type="entry name" value="TAXi_N"/>
</dbReference>
<evidence type="ECO:0000256" key="7">
    <source>
        <dbReference type="ARBA" id="ARBA00023180"/>
    </source>
</evidence>
<evidence type="ECO:0000256" key="6">
    <source>
        <dbReference type="ARBA" id="ARBA00022801"/>
    </source>
</evidence>
<dbReference type="Proteomes" id="UP000694853">
    <property type="component" value="Unplaced"/>
</dbReference>
<keyword evidence="8" id="KW-0732">Signal</keyword>
<evidence type="ECO:0000313" key="10">
    <source>
        <dbReference type="Proteomes" id="UP000694853"/>
    </source>
</evidence>
<name>A0A8B8LKC8_ABRPR</name>
<keyword evidence="6" id="KW-0378">Hydrolase</keyword>
<dbReference type="GO" id="GO:0005576">
    <property type="term" value="C:extracellular region"/>
    <property type="evidence" value="ECO:0007669"/>
    <property type="project" value="UniProtKB-SubCell"/>
</dbReference>
<dbReference type="KEGG" id="aprc:113866160"/>
<evidence type="ECO:0000256" key="3">
    <source>
        <dbReference type="ARBA" id="ARBA00022525"/>
    </source>
</evidence>
<evidence type="ECO:0000259" key="9">
    <source>
        <dbReference type="PROSITE" id="PS51767"/>
    </source>
</evidence>
<dbReference type="SUPFAM" id="SSF50630">
    <property type="entry name" value="Acid proteases"/>
    <property type="match status" value="1"/>
</dbReference>
<dbReference type="PANTHER" id="PTHR47967">
    <property type="entry name" value="OS07G0603500 PROTEIN-RELATED"/>
    <property type="match status" value="1"/>
</dbReference>
<evidence type="ECO:0000313" key="11">
    <source>
        <dbReference type="RefSeq" id="XP_027356846.1"/>
    </source>
</evidence>
<dbReference type="AlphaFoldDB" id="A0A8B8LKC8"/>
<proteinExistence type="inferred from homology"/>
<dbReference type="GO" id="GO:0006508">
    <property type="term" value="P:proteolysis"/>
    <property type="evidence" value="ECO:0007669"/>
    <property type="project" value="UniProtKB-KW"/>
</dbReference>
<evidence type="ECO:0000256" key="2">
    <source>
        <dbReference type="ARBA" id="ARBA00007447"/>
    </source>
</evidence>
<evidence type="ECO:0000256" key="4">
    <source>
        <dbReference type="ARBA" id="ARBA00022670"/>
    </source>
</evidence>
<dbReference type="RefSeq" id="XP_027356846.1">
    <property type="nucleotide sequence ID" value="XM_027501045.1"/>
</dbReference>
<comment type="subcellular location">
    <subcellularLocation>
        <location evidence="1">Secreted</location>
    </subcellularLocation>
</comment>
<keyword evidence="5" id="KW-0064">Aspartyl protease</keyword>
<dbReference type="PROSITE" id="PS51767">
    <property type="entry name" value="PEPTIDASE_A1"/>
    <property type="match status" value="1"/>
</dbReference>
<dbReference type="FunFam" id="2.40.70.10:FF:000031">
    <property type="entry name" value="Aspartyl protease AED1"/>
    <property type="match status" value="1"/>
</dbReference>
<dbReference type="GeneID" id="113866160"/>
<dbReference type="Gene3D" id="2.40.70.10">
    <property type="entry name" value="Acid Proteases"/>
    <property type="match status" value="2"/>
</dbReference>
<comment type="similarity">
    <text evidence="2">Belongs to the peptidase A1 family.</text>
</comment>
<keyword evidence="10" id="KW-1185">Reference proteome</keyword>
<dbReference type="OrthoDB" id="2747330at2759"/>
<dbReference type="FunFam" id="2.40.70.10:FF:000050">
    <property type="entry name" value="Aspartic proteinase CDR1"/>
    <property type="match status" value="1"/>
</dbReference>
<accession>A0A8B8LKC8</accession>
<dbReference type="InterPro" id="IPR021109">
    <property type="entry name" value="Peptidase_aspartic_dom_sf"/>
</dbReference>
<feature type="domain" description="Peptidase A1" evidence="9">
    <location>
        <begin position="81"/>
        <end position="419"/>
    </location>
</feature>
<reference evidence="11" key="2">
    <citation type="submission" date="2025-08" db="UniProtKB">
        <authorList>
            <consortium name="RefSeq"/>
        </authorList>
    </citation>
    <scope>IDENTIFICATION</scope>
    <source>
        <tissue evidence="11">Young leaves</tissue>
    </source>
</reference>
<evidence type="ECO:0000256" key="8">
    <source>
        <dbReference type="SAM" id="SignalP"/>
    </source>
</evidence>
<protein>
    <submittedName>
        <fullName evidence="11">Aspartic proteinase CDR1-like</fullName>
    </submittedName>
</protein>
<dbReference type="InterPro" id="IPR051708">
    <property type="entry name" value="Plant_Aspart_Prot_A1"/>
</dbReference>
<dbReference type="Pfam" id="PF14541">
    <property type="entry name" value="TAXi_C"/>
    <property type="match status" value="1"/>
</dbReference>
<evidence type="ECO:0000256" key="5">
    <source>
        <dbReference type="ARBA" id="ARBA00022750"/>
    </source>
</evidence>
<dbReference type="PANTHER" id="PTHR47967:SF66">
    <property type="entry name" value="ASPARTIC PROTEINASE CDR1-RELATED"/>
    <property type="match status" value="1"/>
</dbReference>
<dbReference type="InterPro" id="IPR033121">
    <property type="entry name" value="PEPTIDASE_A1"/>
</dbReference>
<sequence>MECYLSFTLVLLLCLYNISLAKALNRGFSVELIHPDSPKSPFYDPKENEYQRVANALHRSITHADAKIGAVANLTMLRGEYLMRYSFGTPPFQLYGVIDTATDIVWTQCKPCKTCHYQRAPMFDPSKSTTYQTIPCTFATCRSVAYTKCNEEHFCEYRRRYVGAYSQGYLSSETLTLESTNGNPIKFPKFVMGCGHNNTAGFYGPNTGLIGLSGGPVSLISQISSSVDGKFSYCLVPRPSNISSKLHFGDDAVVSGEGTVSTPIVIKDSKGLYFTTLKGFSVGDKRIEFGNPTFGSNDDKGNMYINTAVITTLLPDYIYSKLESAVANVVKLERAQDPNKVLSLCYKGTFQQLQAPKITAHFKDSANVQLNTHNTFVQVAENVICLAFQSTEYVGVLGNLAQRNILVGYDVQKKTISFKPTDCTKL</sequence>
<organism evidence="10 11">
    <name type="scientific">Abrus precatorius</name>
    <name type="common">Indian licorice</name>
    <name type="synonym">Glycine abrus</name>
    <dbReference type="NCBI Taxonomy" id="3816"/>
    <lineage>
        <taxon>Eukaryota</taxon>
        <taxon>Viridiplantae</taxon>
        <taxon>Streptophyta</taxon>
        <taxon>Embryophyta</taxon>
        <taxon>Tracheophyta</taxon>
        <taxon>Spermatophyta</taxon>
        <taxon>Magnoliopsida</taxon>
        <taxon>eudicotyledons</taxon>
        <taxon>Gunneridae</taxon>
        <taxon>Pentapetalae</taxon>
        <taxon>rosids</taxon>
        <taxon>fabids</taxon>
        <taxon>Fabales</taxon>
        <taxon>Fabaceae</taxon>
        <taxon>Papilionoideae</taxon>
        <taxon>50 kb inversion clade</taxon>
        <taxon>NPAAA clade</taxon>
        <taxon>indigoferoid/millettioid clade</taxon>
        <taxon>Abreae</taxon>
        <taxon>Abrus</taxon>
    </lineage>
</organism>
<feature type="signal peptide" evidence="8">
    <location>
        <begin position="1"/>
        <end position="23"/>
    </location>
</feature>
<feature type="chain" id="PRO_5034055142" evidence="8">
    <location>
        <begin position="24"/>
        <end position="426"/>
    </location>
</feature>
<keyword evidence="7" id="KW-0325">Glycoprotein</keyword>
<evidence type="ECO:0000256" key="1">
    <source>
        <dbReference type="ARBA" id="ARBA00004613"/>
    </source>
</evidence>